<dbReference type="InParanoid" id="A0A059AZB5"/>
<sequence>MEIQFLEMRSQIESPLAYITKNGDLSLSLVLLAIFIRSFSRKHVKHWDMLLVQAKFSYNNWMSQTIGKCQFDVV</sequence>
<accession>A0A059AZB5</accession>
<organism evidence="1">
    <name type="scientific">Eucalyptus grandis</name>
    <name type="common">Flooded gum</name>
    <dbReference type="NCBI Taxonomy" id="71139"/>
    <lineage>
        <taxon>Eukaryota</taxon>
        <taxon>Viridiplantae</taxon>
        <taxon>Streptophyta</taxon>
        <taxon>Embryophyta</taxon>
        <taxon>Tracheophyta</taxon>
        <taxon>Spermatophyta</taxon>
        <taxon>Magnoliopsida</taxon>
        <taxon>eudicotyledons</taxon>
        <taxon>Gunneridae</taxon>
        <taxon>Pentapetalae</taxon>
        <taxon>rosids</taxon>
        <taxon>malvids</taxon>
        <taxon>Myrtales</taxon>
        <taxon>Myrtaceae</taxon>
        <taxon>Myrtoideae</taxon>
        <taxon>Eucalypteae</taxon>
        <taxon>Eucalyptus</taxon>
    </lineage>
</organism>
<dbReference type="EMBL" id="KK198760">
    <property type="protein sequence ID" value="KCW59099.1"/>
    <property type="molecule type" value="Genomic_DNA"/>
</dbReference>
<evidence type="ECO:0000313" key="1">
    <source>
        <dbReference type="EMBL" id="KCW59099.1"/>
    </source>
</evidence>
<reference evidence="1" key="1">
    <citation type="submission" date="2013-07" db="EMBL/GenBank/DDBJ databases">
        <title>The genome of Eucalyptus grandis.</title>
        <authorList>
            <person name="Schmutz J."/>
            <person name="Hayes R."/>
            <person name="Myburg A."/>
            <person name="Tuskan G."/>
            <person name="Grattapaglia D."/>
            <person name="Rokhsar D.S."/>
        </authorList>
    </citation>
    <scope>NUCLEOTIDE SEQUENCE</scope>
    <source>
        <tissue evidence="1">Leaf extractions</tissue>
    </source>
</reference>
<name>A0A059AZB5_EUCGR</name>
<dbReference type="AlphaFoldDB" id="A0A059AZB5"/>
<gene>
    <name evidence="1" type="ORF">EUGRSUZ_H01714</name>
</gene>
<protein>
    <submittedName>
        <fullName evidence="1">Uncharacterized protein</fullName>
    </submittedName>
</protein>
<dbReference type="Gramene" id="KCW59099">
    <property type="protein sequence ID" value="KCW59099"/>
    <property type="gene ID" value="EUGRSUZ_H01714"/>
</dbReference>
<proteinExistence type="predicted"/>